<proteinExistence type="predicted"/>
<evidence type="ECO:0000256" key="1">
    <source>
        <dbReference type="ARBA" id="ARBA00003535"/>
    </source>
</evidence>
<dbReference type="OrthoDB" id="9778912at2"/>
<dbReference type="Pfam" id="PF03060">
    <property type="entry name" value="NMO"/>
    <property type="match status" value="2"/>
</dbReference>
<dbReference type="Gene3D" id="3.20.20.70">
    <property type="entry name" value="Aldolase class I"/>
    <property type="match status" value="1"/>
</dbReference>
<evidence type="ECO:0000313" key="7">
    <source>
        <dbReference type="Proteomes" id="UP000030401"/>
    </source>
</evidence>
<dbReference type="SUPFAM" id="SSF51412">
    <property type="entry name" value="Inosine monophosphate dehydrogenase (IMPDH)"/>
    <property type="match status" value="1"/>
</dbReference>
<keyword evidence="6" id="KW-0223">Dioxygenase</keyword>
<dbReference type="EMBL" id="AVPG01000010">
    <property type="protein sequence ID" value="KGX86880.1"/>
    <property type="molecule type" value="Genomic_DNA"/>
</dbReference>
<keyword evidence="5" id="KW-0560">Oxidoreductase</keyword>
<dbReference type="eggNOG" id="COG2070">
    <property type="taxonomic scope" value="Bacteria"/>
</dbReference>
<dbReference type="InterPro" id="IPR004136">
    <property type="entry name" value="NMO"/>
</dbReference>
<name>A0A0A5G701_9BACI</name>
<keyword evidence="7" id="KW-1185">Reference proteome</keyword>
<dbReference type="PANTHER" id="PTHR32332:SF20">
    <property type="entry name" value="2-NITROPROPANE DIOXYGENASE-LIKE PROTEIN"/>
    <property type="match status" value="1"/>
</dbReference>
<sequence>MNQLCEQLHIKYPIIQGGMGDISHETLTAAITEAGGLGTIGVGTMSVEEVDSKIQATKELTDKPFAVNIPLNVTPYKKEMIQLVNQYDVPIVSLSAGNPAPYVNCFHERGVKVLTVVGSKRQAVKAEMAGVDVIVAEGFEAAGINSPFETTTLSLIPQIVQSVSVPVVAAGGIADGYGLAAMLALGASGVQMGTRFIATKEAPFHSHYKQAVMEAKDNETVIVGRSVGQVRRVLKKPYTEKLLQYEQEGITVEQFQQYTSEHFHKRGALEGNAEEGFMNAGQICGFIDTIPTVEQLIQSMMEQYNNRIQQLQPFQP</sequence>
<dbReference type="AlphaFoldDB" id="A0A0A5G701"/>
<dbReference type="Proteomes" id="UP000030401">
    <property type="component" value="Unassembled WGS sequence"/>
</dbReference>
<organism evidence="6 7">
    <name type="scientific">Pontibacillus litoralis JSM 072002</name>
    <dbReference type="NCBI Taxonomy" id="1385512"/>
    <lineage>
        <taxon>Bacteria</taxon>
        <taxon>Bacillati</taxon>
        <taxon>Bacillota</taxon>
        <taxon>Bacilli</taxon>
        <taxon>Bacillales</taxon>
        <taxon>Bacillaceae</taxon>
        <taxon>Pontibacillus</taxon>
    </lineage>
</organism>
<accession>A0A0A5G701</accession>
<keyword evidence="3" id="KW-0285">Flavoprotein</keyword>
<comment type="function">
    <text evidence="1">Nitronate monooxygenase that uses molecular oxygen to catalyze the oxidative denitrification of alkyl nitronates. Acts on propionate 3-nitronate (P3N), the presumed physiological substrate. Probably functions in the detoxification of P3N, a metabolic poison produced by plants and fungi as a defense mechanism.</text>
</comment>
<evidence type="ECO:0000256" key="3">
    <source>
        <dbReference type="ARBA" id="ARBA00022630"/>
    </source>
</evidence>
<dbReference type="GO" id="GO:0051213">
    <property type="term" value="F:dioxygenase activity"/>
    <property type="evidence" value="ECO:0007669"/>
    <property type="project" value="UniProtKB-KW"/>
</dbReference>
<dbReference type="PANTHER" id="PTHR32332">
    <property type="entry name" value="2-NITROPROPANE DIOXYGENASE"/>
    <property type="match status" value="1"/>
</dbReference>
<evidence type="ECO:0000256" key="2">
    <source>
        <dbReference type="ARBA" id="ARBA00013457"/>
    </source>
</evidence>
<dbReference type="GO" id="GO:0018580">
    <property type="term" value="F:nitronate monooxygenase activity"/>
    <property type="evidence" value="ECO:0007669"/>
    <property type="project" value="InterPro"/>
</dbReference>
<evidence type="ECO:0000256" key="4">
    <source>
        <dbReference type="ARBA" id="ARBA00022643"/>
    </source>
</evidence>
<comment type="caution">
    <text evidence="6">The sequence shown here is derived from an EMBL/GenBank/DDBJ whole genome shotgun (WGS) entry which is preliminary data.</text>
</comment>
<keyword evidence="4" id="KW-0288">FMN</keyword>
<dbReference type="InterPro" id="IPR013785">
    <property type="entry name" value="Aldolase_TIM"/>
</dbReference>
<dbReference type="STRING" id="1385512.N784_03225"/>
<dbReference type="CDD" id="cd04730">
    <property type="entry name" value="NPD_like"/>
    <property type="match status" value="1"/>
</dbReference>
<gene>
    <name evidence="6" type="ORF">N784_03225</name>
</gene>
<reference evidence="6 7" key="1">
    <citation type="submission" date="2013-08" db="EMBL/GenBank/DDBJ databases">
        <authorList>
            <person name="Huang J."/>
            <person name="Wang G."/>
        </authorList>
    </citation>
    <scope>NUCLEOTIDE SEQUENCE [LARGE SCALE GENOMIC DNA]</scope>
    <source>
        <strain evidence="6 7">JSM 072002</strain>
    </source>
</reference>
<protein>
    <recommendedName>
        <fullName evidence="2">Probable nitronate monooxygenase</fullName>
    </recommendedName>
</protein>
<dbReference type="RefSeq" id="WP_036834004.1">
    <property type="nucleotide sequence ID" value="NZ_AVPG01000010.1"/>
</dbReference>
<evidence type="ECO:0000313" key="6">
    <source>
        <dbReference type="EMBL" id="KGX86880.1"/>
    </source>
</evidence>
<evidence type="ECO:0000256" key="5">
    <source>
        <dbReference type="ARBA" id="ARBA00023002"/>
    </source>
</evidence>